<dbReference type="AlphaFoldDB" id="V6LQU0"/>
<organism evidence="1">
    <name type="scientific">Spironucleus salmonicida</name>
    <dbReference type="NCBI Taxonomy" id="348837"/>
    <lineage>
        <taxon>Eukaryota</taxon>
        <taxon>Metamonada</taxon>
        <taxon>Diplomonadida</taxon>
        <taxon>Hexamitidae</taxon>
        <taxon>Hexamitinae</taxon>
        <taxon>Spironucleus</taxon>
    </lineage>
</organism>
<keyword evidence="3" id="KW-1185">Reference proteome</keyword>
<protein>
    <submittedName>
        <fullName evidence="1">Uncharacterized protein</fullName>
    </submittedName>
</protein>
<evidence type="ECO:0000313" key="1">
    <source>
        <dbReference type="EMBL" id="EST46071.1"/>
    </source>
</evidence>
<dbReference type="VEuPathDB" id="GiardiaDB:SS50377_24379"/>
<proteinExistence type="predicted"/>
<dbReference type="EMBL" id="AUWU02000004">
    <property type="protein sequence ID" value="KAH0574423.1"/>
    <property type="molecule type" value="Genomic_DNA"/>
</dbReference>
<sequence>MSLLDICKKSYQDFLSTNQLQAAVLLDGVQHFAVFQNVCYVDENSPSPVQAAVLLIALQKLYLDLKITPQDRREIYKNMNKIYRQVVEETKTEQLEAAIMVDFALSIVNAKEPENNFSHTPQLANREYQITAFYMTAKMEDFVDLNDWEDEINSFQYQKPSYIKKFEIYPIKEGNCEVLTANNYEIPEIWQKEEKNIIEAKIDLLNSQITTEYQNHPFTTSNHQLKIDPKINFFYPRKQLFDADFVAAISKQTAIQPVVKLSKLKHQKFYFLIPKNSDSNEFDERNFFYFLTKGKYVSFNSISAFGRTWSDQKKDSEEGKNIVPEVVLDAANLHVKIGSVDITFISQFEKYKQNDVVKMKGIRKYFIEEGRLIGLIQSESVLKELQQNAIYNDDVFKLAAEHKMSVFNFFRDESKQGVNYFKIYKTNEENVASVKKIWKLLMQRIQ</sequence>
<gene>
    <name evidence="1" type="ORF">SS50377_14061</name>
    <name evidence="2" type="ORF">SS50377_24379</name>
</gene>
<dbReference type="Proteomes" id="UP000018208">
    <property type="component" value="Unassembled WGS sequence"/>
</dbReference>
<reference evidence="2" key="2">
    <citation type="submission" date="2020-12" db="EMBL/GenBank/DDBJ databases">
        <title>New Spironucleus salmonicida genome in near-complete chromosomes.</title>
        <authorList>
            <person name="Xu F."/>
            <person name="Kurt Z."/>
            <person name="Jimenez-Gonzalez A."/>
            <person name="Astvaldsson A."/>
            <person name="Andersson J.O."/>
            <person name="Svard S.G."/>
        </authorList>
    </citation>
    <scope>NUCLEOTIDE SEQUENCE</scope>
    <source>
        <strain evidence="2">ATCC 50377</strain>
    </source>
</reference>
<accession>V6LQU0</accession>
<dbReference type="EMBL" id="KI546085">
    <property type="protein sequence ID" value="EST46071.1"/>
    <property type="molecule type" value="Genomic_DNA"/>
</dbReference>
<name>V6LQU0_9EUKA</name>
<evidence type="ECO:0000313" key="2">
    <source>
        <dbReference type="EMBL" id="KAH0574423.1"/>
    </source>
</evidence>
<reference evidence="1 2" key="1">
    <citation type="journal article" date="2014" name="PLoS Genet.">
        <title>The Genome of Spironucleus salmonicida Highlights a Fish Pathogen Adapted to Fluctuating Environments.</title>
        <authorList>
            <person name="Xu F."/>
            <person name="Jerlstrom-Hultqvist J."/>
            <person name="Einarsson E."/>
            <person name="Astvaldsson A."/>
            <person name="Svard S.G."/>
            <person name="Andersson J.O."/>
        </authorList>
    </citation>
    <scope>NUCLEOTIDE SEQUENCE</scope>
    <source>
        <strain evidence="2">ATCC 50377</strain>
    </source>
</reference>
<evidence type="ECO:0000313" key="3">
    <source>
        <dbReference type="Proteomes" id="UP000018208"/>
    </source>
</evidence>